<dbReference type="PANTHER" id="PTHR36695:SF12">
    <property type="entry name" value="AGAP008648-PA"/>
    <property type="match status" value="1"/>
</dbReference>
<feature type="domain" description="Farnesoic acid O-methyl transferase" evidence="2">
    <location>
        <begin position="149"/>
        <end position="272"/>
    </location>
</feature>
<accession>A0A8B8GLH9</accession>
<evidence type="ECO:0000313" key="4">
    <source>
        <dbReference type="RefSeq" id="XP_025424109.1"/>
    </source>
</evidence>
<name>A0A8B8GLH9_9HEMI</name>
<dbReference type="SMART" id="SM00696">
    <property type="entry name" value="DM9"/>
    <property type="match status" value="2"/>
</dbReference>
<dbReference type="GeneID" id="112693332"/>
<dbReference type="RefSeq" id="XP_025424109.1">
    <property type="nucleotide sequence ID" value="XM_025568324.1"/>
</dbReference>
<evidence type="ECO:0000256" key="1">
    <source>
        <dbReference type="SAM" id="MobiDB-lite"/>
    </source>
</evidence>
<organism evidence="3 4">
    <name type="scientific">Sipha flava</name>
    <name type="common">yellow sugarcane aphid</name>
    <dbReference type="NCBI Taxonomy" id="143950"/>
    <lineage>
        <taxon>Eukaryota</taxon>
        <taxon>Metazoa</taxon>
        <taxon>Ecdysozoa</taxon>
        <taxon>Arthropoda</taxon>
        <taxon>Hexapoda</taxon>
        <taxon>Insecta</taxon>
        <taxon>Pterygota</taxon>
        <taxon>Neoptera</taxon>
        <taxon>Paraneoptera</taxon>
        <taxon>Hemiptera</taxon>
        <taxon>Sternorrhyncha</taxon>
        <taxon>Aphidomorpha</taxon>
        <taxon>Aphidoidea</taxon>
        <taxon>Aphididae</taxon>
        <taxon>Sipha</taxon>
    </lineage>
</organism>
<protein>
    <submittedName>
        <fullName evidence="4">Uncharacterized protein LOC112693332 isoform X1</fullName>
    </submittedName>
</protein>
<gene>
    <name evidence="4" type="primary">LOC112693332</name>
</gene>
<keyword evidence="3" id="KW-1185">Reference proteome</keyword>
<reference evidence="4" key="1">
    <citation type="submission" date="2025-08" db="UniProtKB">
        <authorList>
            <consortium name="RefSeq"/>
        </authorList>
    </citation>
    <scope>IDENTIFICATION</scope>
    <source>
        <tissue evidence="4">Whole body</tissue>
    </source>
</reference>
<evidence type="ECO:0000259" key="2">
    <source>
        <dbReference type="Pfam" id="PF12248"/>
    </source>
</evidence>
<dbReference type="OrthoDB" id="2142040at2759"/>
<dbReference type="InterPro" id="IPR022041">
    <property type="entry name" value="Methyltransf_FA"/>
</dbReference>
<proteinExistence type="predicted"/>
<dbReference type="Proteomes" id="UP000694846">
    <property type="component" value="Unplaced"/>
</dbReference>
<dbReference type="PANTHER" id="PTHR36695">
    <property type="entry name" value="AGAP008648-PA"/>
    <property type="match status" value="1"/>
</dbReference>
<dbReference type="AlphaFoldDB" id="A0A8B8GLH9"/>
<sequence>MATEVTTTDSQEYKFYPLNFGALHFSVKASNDAHIALTATAENKPPKYEIFLGGWGNSKSSIRKNNEEPDKVIADTPKILNGSEERSFWIKWGGGFIGVGKQGEEKPFMSWQDEESLNVSFYGVRTGWGATGVWTIEDNIYINTEDSKDYIYRVILHGSISFSVDSANDAHIALTNKANESDPIVEILLGGWKNTASAIRYNKEKPDKVHIDTPQLLSKDTSKKFVIFWRDGIFEVFCDNSKLLEWKNSSPFSISHYGIRTCWGAVGNWRIHGAADDQFKSKVVSTPKPKPKPLNGKAPPAASPGWKLDGPTSGPVQWVHASNGQIPPNALPGGFDATNEQLYVARAEHNGALIPGKLVPSHGVVYVAWGGVENPKENYEVLCNCSGTWVKANQGEIPVGALSSGHTEDGEPLFIGRGQHDGSVTVGKVNQKEIKTQKSETIDKNCLLFDSGDKSSMNSLIMTLLKSSLEKENDDHDVFGAYVAMEIRNLKSSDLQTKLRAKIRDSISQIVNEDSMIKNELTGSA</sequence>
<feature type="domain" description="Farnesoic acid O-methyl transferase" evidence="2">
    <location>
        <begin position="10"/>
        <end position="138"/>
    </location>
</feature>
<evidence type="ECO:0000313" key="3">
    <source>
        <dbReference type="Proteomes" id="UP000694846"/>
    </source>
</evidence>
<dbReference type="Pfam" id="PF12248">
    <property type="entry name" value="Methyltransf_FA"/>
    <property type="match status" value="2"/>
</dbReference>
<feature type="region of interest" description="Disordered" evidence="1">
    <location>
        <begin position="283"/>
        <end position="303"/>
    </location>
</feature>
<dbReference type="Pfam" id="PF11901">
    <property type="entry name" value="DM9"/>
    <property type="match status" value="1"/>
</dbReference>
<dbReference type="InterPro" id="IPR006616">
    <property type="entry name" value="DM9_repeat"/>
</dbReference>